<evidence type="ECO:0000256" key="4">
    <source>
        <dbReference type="ARBA" id="ARBA00022722"/>
    </source>
</evidence>
<keyword evidence="7" id="KW-0233">DNA recombination</keyword>
<sequence length="379" mass="41997">MMELLHTADWHLGKALYGRSLLEEQRWFVLEWFLPLVEREQPDAVLLAGDIFDRQVPPVEAVTLFDTFLNRLAQLQIPLVAVTGNHDSARRLSLGSALLRRQGVVLATKPEDVWSPYTIETKDGPLCCYTLPYCDPAAAREALGAENDDIHTMDEAFHALLARVQPAPDAANILVTHCFAAGGEVGASESPAFVGGSSQVGLDCFAPFAYTALGHLHGAQKAGSGRYAGSPLKYSFDEAGQKKGVVRITLENGNTTTEVIPIVPQHDVRVLRGEFDTLLAEAKNSPSEDFLFAQLTDMHPVYQPVDRLRPYYPNLLGISSEWLLSGGGQEDDSFRREMRQRRVSEDEIFAAFLQQVCGTEPTEQDTVLFHEVMKEEERV</sequence>
<dbReference type="SUPFAM" id="SSF56300">
    <property type="entry name" value="Metallo-dependent phosphatases"/>
    <property type="match status" value="1"/>
</dbReference>
<feature type="domain" description="Nuclease SbcCD subunit D C-terminal" evidence="9">
    <location>
        <begin position="265"/>
        <end position="355"/>
    </location>
</feature>
<evidence type="ECO:0000256" key="6">
    <source>
        <dbReference type="ARBA" id="ARBA00022839"/>
    </source>
</evidence>
<accession>A0A7G9WHX2</accession>
<keyword evidence="6 7" id="KW-0269">Exonuclease</keyword>
<dbReference type="AlphaFoldDB" id="A0A7G9WHX2"/>
<dbReference type="PANTHER" id="PTHR30337:SF0">
    <property type="entry name" value="NUCLEASE SBCCD SUBUNIT D"/>
    <property type="match status" value="1"/>
</dbReference>
<dbReference type="CDD" id="cd00840">
    <property type="entry name" value="MPP_Mre11_N"/>
    <property type="match status" value="1"/>
</dbReference>
<dbReference type="InterPro" id="IPR004843">
    <property type="entry name" value="Calcineurin-like_PHP"/>
</dbReference>
<organism evidence="10 11">
    <name type="scientific">Caproicibacterium amylolyticum</name>
    <dbReference type="NCBI Taxonomy" id="2766537"/>
    <lineage>
        <taxon>Bacteria</taxon>
        <taxon>Bacillati</taxon>
        <taxon>Bacillota</taxon>
        <taxon>Clostridia</taxon>
        <taxon>Eubacteriales</taxon>
        <taxon>Oscillospiraceae</taxon>
        <taxon>Caproicibacterium</taxon>
    </lineage>
</organism>
<protein>
    <recommendedName>
        <fullName evidence="3 7">Nuclease SbcCD subunit D</fullName>
    </recommendedName>
</protein>
<evidence type="ECO:0000256" key="1">
    <source>
        <dbReference type="ARBA" id="ARBA00010555"/>
    </source>
</evidence>
<evidence type="ECO:0000256" key="7">
    <source>
        <dbReference type="RuleBase" id="RU363069"/>
    </source>
</evidence>
<dbReference type="EMBL" id="CP060696">
    <property type="protein sequence ID" value="QNO18284.1"/>
    <property type="molecule type" value="Genomic_DNA"/>
</dbReference>
<name>A0A7G9WHX2_9FIRM</name>
<evidence type="ECO:0000259" key="9">
    <source>
        <dbReference type="Pfam" id="PF12320"/>
    </source>
</evidence>
<dbReference type="InterPro" id="IPR029052">
    <property type="entry name" value="Metallo-depent_PP-like"/>
</dbReference>
<gene>
    <name evidence="7" type="primary">sbcD</name>
    <name evidence="10" type="ORF">H6X83_01055</name>
</gene>
<dbReference type="InterPro" id="IPR041796">
    <property type="entry name" value="Mre11_N"/>
</dbReference>
<evidence type="ECO:0000313" key="11">
    <source>
        <dbReference type="Proteomes" id="UP000516046"/>
    </source>
</evidence>
<dbReference type="RefSeq" id="WP_212507349.1">
    <property type="nucleotide sequence ID" value="NZ_CP060696.1"/>
</dbReference>
<dbReference type="GO" id="GO:0006260">
    <property type="term" value="P:DNA replication"/>
    <property type="evidence" value="ECO:0007669"/>
    <property type="project" value="UniProtKB-KW"/>
</dbReference>
<feature type="domain" description="Calcineurin-like phosphoesterase" evidence="8">
    <location>
        <begin position="2"/>
        <end position="131"/>
    </location>
</feature>
<reference evidence="10 11" key="1">
    <citation type="submission" date="2020-08" db="EMBL/GenBank/DDBJ databases">
        <authorList>
            <person name="Ren C."/>
            <person name="Gu Y."/>
            <person name="Xu Y."/>
        </authorList>
    </citation>
    <scope>NUCLEOTIDE SEQUENCE [LARGE SCALE GENOMIC DNA]</scope>
    <source>
        <strain evidence="10 11">LBM18003</strain>
    </source>
</reference>
<keyword evidence="4 7" id="KW-0540">Nuclease</keyword>
<keyword evidence="7" id="KW-0255">Endonuclease</keyword>
<dbReference type="KEGG" id="caml:H6X83_01055"/>
<evidence type="ECO:0000313" key="10">
    <source>
        <dbReference type="EMBL" id="QNO18284.1"/>
    </source>
</evidence>
<keyword evidence="5 7" id="KW-0378">Hydrolase</keyword>
<dbReference type="InterPro" id="IPR050535">
    <property type="entry name" value="DNA_Repair-Maintenance_Comp"/>
</dbReference>
<dbReference type="Pfam" id="PF12320">
    <property type="entry name" value="SbcD_C"/>
    <property type="match status" value="1"/>
</dbReference>
<dbReference type="GO" id="GO:0008408">
    <property type="term" value="F:3'-5' exonuclease activity"/>
    <property type="evidence" value="ECO:0007669"/>
    <property type="project" value="InterPro"/>
</dbReference>
<proteinExistence type="inferred from homology"/>
<dbReference type="NCBIfam" id="TIGR00619">
    <property type="entry name" value="sbcd"/>
    <property type="match status" value="1"/>
</dbReference>
<comment type="subunit">
    <text evidence="2 7">Heterodimer of SbcC and SbcD.</text>
</comment>
<dbReference type="Pfam" id="PF00149">
    <property type="entry name" value="Metallophos"/>
    <property type="match status" value="1"/>
</dbReference>
<evidence type="ECO:0000256" key="2">
    <source>
        <dbReference type="ARBA" id="ARBA00011322"/>
    </source>
</evidence>
<comment type="function">
    <text evidence="7">SbcCD cleaves DNA hairpin structures. These structures can inhibit DNA replication and are intermediates in certain DNA recombination reactions. The complex acts as a 3'-&gt;5' double strand exonuclease that can open hairpins. It also has a 5' single-strand endonuclease activity.</text>
</comment>
<dbReference type="PANTHER" id="PTHR30337">
    <property type="entry name" value="COMPONENT OF ATP-DEPENDENT DSDNA EXONUCLEASE"/>
    <property type="match status" value="1"/>
</dbReference>
<evidence type="ECO:0000259" key="8">
    <source>
        <dbReference type="Pfam" id="PF00149"/>
    </source>
</evidence>
<comment type="similarity">
    <text evidence="1 7">Belongs to the SbcD family.</text>
</comment>
<dbReference type="Proteomes" id="UP000516046">
    <property type="component" value="Chromosome"/>
</dbReference>
<dbReference type="GO" id="GO:0004519">
    <property type="term" value="F:endonuclease activity"/>
    <property type="evidence" value="ECO:0007669"/>
    <property type="project" value="UniProtKB-KW"/>
</dbReference>
<keyword evidence="7" id="KW-0235">DNA replication</keyword>
<dbReference type="Gene3D" id="3.60.21.10">
    <property type="match status" value="1"/>
</dbReference>
<evidence type="ECO:0000256" key="5">
    <source>
        <dbReference type="ARBA" id="ARBA00022801"/>
    </source>
</evidence>
<evidence type="ECO:0000256" key="3">
    <source>
        <dbReference type="ARBA" id="ARBA00013365"/>
    </source>
</evidence>
<dbReference type="GO" id="GO:0006310">
    <property type="term" value="P:DNA recombination"/>
    <property type="evidence" value="ECO:0007669"/>
    <property type="project" value="UniProtKB-KW"/>
</dbReference>
<dbReference type="InterPro" id="IPR004593">
    <property type="entry name" value="SbcD"/>
</dbReference>
<keyword evidence="11" id="KW-1185">Reference proteome</keyword>
<dbReference type="InterPro" id="IPR026843">
    <property type="entry name" value="SbcD_C"/>
</dbReference>